<dbReference type="WBParaSite" id="Hba_16218">
    <property type="protein sequence ID" value="Hba_16218"/>
    <property type="gene ID" value="Hba_16218"/>
</dbReference>
<dbReference type="PANTHER" id="PTHR10127">
    <property type="entry name" value="DISCOIDIN, CUB, EGF, LAMININ , AND ZINC METALLOPROTEASE DOMAIN CONTAINING"/>
    <property type="match status" value="1"/>
</dbReference>
<dbReference type="PROSITE" id="PS51864">
    <property type="entry name" value="ASTACIN"/>
    <property type="match status" value="1"/>
</dbReference>
<evidence type="ECO:0000313" key="4">
    <source>
        <dbReference type="Proteomes" id="UP000095283"/>
    </source>
</evidence>
<evidence type="ECO:0000256" key="2">
    <source>
        <dbReference type="PROSITE-ProRule" id="PRU01211"/>
    </source>
</evidence>
<dbReference type="InterPro" id="IPR024079">
    <property type="entry name" value="MetalloPept_cat_dom_sf"/>
</dbReference>
<dbReference type="SUPFAM" id="SSF55486">
    <property type="entry name" value="Metalloproteases ('zincins'), catalytic domain"/>
    <property type="match status" value="1"/>
</dbReference>
<dbReference type="GO" id="GO:0004222">
    <property type="term" value="F:metalloendopeptidase activity"/>
    <property type="evidence" value="ECO:0007669"/>
    <property type="project" value="InterPro"/>
</dbReference>
<dbReference type="Gene3D" id="3.40.390.10">
    <property type="entry name" value="Collagenase (Catalytic Domain)"/>
    <property type="match status" value="1"/>
</dbReference>
<organism evidence="4 5">
    <name type="scientific">Heterorhabditis bacteriophora</name>
    <name type="common">Entomopathogenic nematode worm</name>
    <dbReference type="NCBI Taxonomy" id="37862"/>
    <lineage>
        <taxon>Eukaryota</taxon>
        <taxon>Metazoa</taxon>
        <taxon>Ecdysozoa</taxon>
        <taxon>Nematoda</taxon>
        <taxon>Chromadorea</taxon>
        <taxon>Rhabditida</taxon>
        <taxon>Rhabditina</taxon>
        <taxon>Rhabditomorpha</taxon>
        <taxon>Strongyloidea</taxon>
        <taxon>Heterorhabditidae</taxon>
        <taxon>Heterorhabditis</taxon>
    </lineage>
</organism>
<keyword evidence="4" id="KW-1185">Reference proteome</keyword>
<dbReference type="SMART" id="SM00235">
    <property type="entry name" value="ZnMc"/>
    <property type="match status" value="1"/>
</dbReference>
<dbReference type="Pfam" id="PF01400">
    <property type="entry name" value="Astacin"/>
    <property type="match status" value="1"/>
</dbReference>
<evidence type="ECO:0000313" key="5">
    <source>
        <dbReference type="WBParaSite" id="Hba_16218"/>
    </source>
</evidence>
<name>A0A1I7XEY2_HETBA</name>
<comment type="caution">
    <text evidence="2">Lacks conserved residue(s) required for the propagation of feature annotation.</text>
</comment>
<dbReference type="GO" id="GO:0008270">
    <property type="term" value="F:zinc ion binding"/>
    <property type="evidence" value="ECO:0007669"/>
    <property type="project" value="InterPro"/>
</dbReference>
<keyword evidence="1" id="KW-1015">Disulfide bond</keyword>
<reference evidence="5" key="1">
    <citation type="submission" date="2016-11" db="UniProtKB">
        <authorList>
            <consortium name="WormBaseParasite"/>
        </authorList>
    </citation>
    <scope>IDENTIFICATION</scope>
</reference>
<feature type="domain" description="Peptidase M12A" evidence="3">
    <location>
        <begin position="125"/>
        <end position="218"/>
    </location>
</feature>
<evidence type="ECO:0000256" key="1">
    <source>
        <dbReference type="ARBA" id="ARBA00023157"/>
    </source>
</evidence>
<dbReference type="PANTHER" id="PTHR10127:SF793">
    <property type="entry name" value="ZINC METALLOPROTEINASE NAS-31"/>
    <property type="match status" value="1"/>
</dbReference>
<dbReference type="AlphaFoldDB" id="A0A1I7XEY2"/>
<dbReference type="InterPro" id="IPR001506">
    <property type="entry name" value="Peptidase_M12A"/>
</dbReference>
<proteinExistence type="predicted"/>
<accession>A0A1I7XEY2</accession>
<sequence>MKYGDFQELTDHQKSELTEAFPRTNITAVYDKLRNMRSEWAKRLKLDDGEQARLNTVEEVLAMLIYTLEFKNRIGHNIRLKGESIEEVNMDSNIATFLYQGDIVLTEDQATGIEHQNVAPRLKRQAFRNRHYPNTTWGSNVYYFFDKSANPAVKRVFRKAAQFWKDNTCINFIENSTAVNKIRVFVDSGCYSYIGRIGGTQELSLGRGCETECLQSII</sequence>
<protein>
    <submittedName>
        <fullName evidence="5">ZnMc domain-containing protein</fullName>
    </submittedName>
</protein>
<dbReference type="GO" id="GO:0006508">
    <property type="term" value="P:proteolysis"/>
    <property type="evidence" value="ECO:0007669"/>
    <property type="project" value="InterPro"/>
</dbReference>
<evidence type="ECO:0000259" key="3">
    <source>
        <dbReference type="PROSITE" id="PS51864"/>
    </source>
</evidence>
<dbReference type="Proteomes" id="UP000095283">
    <property type="component" value="Unplaced"/>
</dbReference>
<dbReference type="InterPro" id="IPR006026">
    <property type="entry name" value="Peptidase_Metallo"/>
</dbReference>